<feature type="transmembrane region" description="Helical" evidence="6">
    <location>
        <begin position="249"/>
        <end position="272"/>
    </location>
</feature>
<dbReference type="PANTHER" id="PTHR45649:SF26">
    <property type="entry name" value="OS04G0435100 PROTEIN"/>
    <property type="match status" value="1"/>
</dbReference>
<reference evidence="7" key="2">
    <citation type="submission" date="2020-09" db="EMBL/GenBank/DDBJ databases">
        <authorList>
            <person name="Sun Q."/>
            <person name="Zhou Y."/>
        </authorList>
    </citation>
    <scope>NUCLEOTIDE SEQUENCE</scope>
    <source>
        <strain evidence="7">CGMCC 4.7110</strain>
    </source>
</reference>
<dbReference type="InterPro" id="IPR028994">
    <property type="entry name" value="Integrin_alpha_N"/>
</dbReference>
<organism evidence="7 8">
    <name type="scientific">Streptomyces fuscichromogenes</name>
    <dbReference type="NCBI Taxonomy" id="1324013"/>
    <lineage>
        <taxon>Bacteria</taxon>
        <taxon>Bacillati</taxon>
        <taxon>Actinomycetota</taxon>
        <taxon>Actinomycetes</taxon>
        <taxon>Kitasatosporales</taxon>
        <taxon>Streptomycetaceae</taxon>
        <taxon>Streptomyces</taxon>
    </lineage>
</organism>
<feature type="transmembrane region" description="Helical" evidence="6">
    <location>
        <begin position="278"/>
        <end position="295"/>
    </location>
</feature>
<keyword evidence="8" id="KW-1185">Reference proteome</keyword>
<evidence type="ECO:0000256" key="1">
    <source>
        <dbReference type="ARBA" id="ARBA00004141"/>
    </source>
</evidence>
<comment type="caution">
    <text evidence="7">The sequence shown here is derived from an EMBL/GenBank/DDBJ whole genome shotgun (WGS) entry which is preliminary data.</text>
</comment>
<dbReference type="AlphaFoldDB" id="A0A917XAP6"/>
<dbReference type="Proteomes" id="UP000653411">
    <property type="component" value="Unassembled WGS sequence"/>
</dbReference>
<dbReference type="Pfam" id="PF13520">
    <property type="entry name" value="AA_permease_2"/>
    <property type="match status" value="1"/>
</dbReference>
<accession>A0A917XAP6</accession>
<evidence type="ECO:0000256" key="2">
    <source>
        <dbReference type="ARBA" id="ARBA00022448"/>
    </source>
</evidence>
<dbReference type="EMBL" id="BMML01000005">
    <property type="protein sequence ID" value="GGN02173.1"/>
    <property type="molecule type" value="Genomic_DNA"/>
</dbReference>
<keyword evidence="4 6" id="KW-1133">Transmembrane helix</keyword>
<comment type="subcellular location">
    <subcellularLocation>
        <location evidence="1">Membrane</location>
        <topology evidence="1">Multi-pass membrane protein</topology>
    </subcellularLocation>
</comment>
<name>A0A917XAP6_9ACTN</name>
<feature type="transmembrane region" description="Helical" evidence="6">
    <location>
        <begin position="128"/>
        <end position="150"/>
    </location>
</feature>
<evidence type="ECO:0000313" key="7">
    <source>
        <dbReference type="EMBL" id="GGN02173.1"/>
    </source>
</evidence>
<feature type="transmembrane region" description="Helical" evidence="6">
    <location>
        <begin position="361"/>
        <end position="379"/>
    </location>
</feature>
<feature type="transmembrane region" description="Helical" evidence="6">
    <location>
        <begin position="525"/>
        <end position="544"/>
    </location>
</feature>
<dbReference type="InterPro" id="IPR002293">
    <property type="entry name" value="AA/rel_permease1"/>
</dbReference>
<feature type="transmembrane region" description="Helical" evidence="6">
    <location>
        <begin position="556"/>
        <end position="574"/>
    </location>
</feature>
<dbReference type="GO" id="GO:0022857">
    <property type="term" value="F:transmembrane transporter activity"/>
    <property type="evidence" value="ECO:0007669"/>
    <property type="project" value="InterPro"/>
</dbReference>
<feature type="transmembrane region" description="Helical" evidence="6">
    <location>
        <begin position="409"/>
        <end position="428"/>
    </location>
</feature>
<protein>
    <submittedName>
        <fullName evidence="7">Amino acid transporter</fullName>
    </submittedName>
</protein>
<evidence type="ECO:0000256" key="4">
    <source>
        <dbReference type="ARBA" id="ARBA00022989"/>
    </source>
</evidence>
<keyword evidence="2" id="KW-0813">Transport</keyword>
<dbReference type="PANTHER" id="PTHR45649">
    <property type="entry name" value="AMINO-ACID PERMEASE BAT1"/>
    <property type="match status" value="1"/>
</dbReference>
<evidence type="ECO:0000256" key="6">
    <source>
        <dbReference type="SAM" id="Phobius"/>
    </source>
</evidence>
<feature type="transmembrane region" description="Helical" evidence="6">
    <location>
        <begin position="156"/>
        <end position="176"/>
    </location>
</feature>
<proteinExistence type="predicted"/>
<dbReference type="GO" id="GO:0016020">
    <property type="term" value="C:membrane"/>
    <property type="evidence" value="ECO:0007669"/>
    <property type="project" value="UniProtKB-SubCell"/>
</dbReference>
<keyword evidence="3 6" id="KW-0812">Transmembrane</keyword>
<dbReference type="Gene3D" id="1.20.1740.10">
    <property type="entry name" value="Amino acid/polyamine transporter I"/>
    <property type="match status" value="1"/>
</dbReference>
<gene>
    <name evidence="7" type="ORF">GCM10011578_024460</name>
</gene>
<evidence type="ECO:0000313" key="8">
    <source>
        <dbReference type="Proteomes" id="UP000653411"/>
    </source>
</evidence>
<sequence>MPRKPRRPKARAKVADGWGSTYGAGLGVGDITGDGKNDLVVRDSAGHLHRYGGKGNGSFGGRVPIGSGRQGFKGLFWPSCDACHDPGEGIAGGMTDDATGTPLSDEERLAQLGYTQVLARRMSAFSNYAVSFTIISVLSGCLTLYLFGMITGGPAVITWGWVAVGLMTLFVGLSMAEICSAYPTSAGLYFWAHRLAPPRSAAAWAWFTGWFNVLGQVAVTAGIDFGAASFLGAYLNLQFDFEVTPGRTILLFAGILVLHGLLNTFGVRIVAILNSVSVWWHVIGVLVIVGALTFVPDHHQSTSFVFTKFVNETGWSSGPYVVLLGLLMAQYTFTGYDASAHMTEETHDAATAGPKGIVRSIWTSWIAGFVLLLGFTFAIQSYDKELASPTGAPPAQILLDALGATTGKLLLLVVIGAQLFCGMASVTANSRMIYAFSRDGALPFSRVWHTVSPRTRTPVAAVWLAALSALALGLPYLINYTAYAAVTSIAVIGLYVAYVIPTLLRVRKGDAFERGPWHLGRWSKVIGVTSVTWVVVITILFMLPQVSPVTWKSFNYAPVAVLAVLGFAAIWWQVSARHWFLNPAGTAREEAAPKLADL</sequence>
<keyword evidence="5 6" id="KW-0472">Membrane</keyword>
<feature type="transmembrane region" description="Helical" evidence="6">
    <location>
        <begin position="484"/>
        <end position="504"/>
    </location>
</feature>
<dbReference type="SUPFAM" id="SSF69318">
    <property type="entry name" value="Integrin alpha N-terminal domain"/>
    <property type="match status" value="1"/>
</dbReference>
<evidence type="ECO:0000256" key="5">
    <source>
        <dbReference type="ARBA" id="ARBA00023136"/>
    </source>
</evidence>
<evidence type="ECO:0000256" key="3">
    <source>
        <dbReference type="ARBA" id="ARBA00022692"/>
    </source>
</evidence>
<feature type="transmembrane region" description="Helical" evidence="6">
    <location>
        <begin position="459"/>
        <end position="478"/>
    </location>
</feature>
<reference evidence="7" key="1">
    <citation type="journal article" date="2014" name="Int. J. Syst. Evol. Microbiol.">
        <title>Complete genome sequence of Corynebacterium casei LMG S-19264T (=DSM 44701T), isolated from a smear-ripened cheese.</title>
        <authorList>
            <consortium name="US DOE Joint Genome Institute (JGI-PGF)"/>
            <person name="Walter F."/>
            <person name="Albersmeier A."/>
            <person name="Kalinowski J."/>
            <person name="Ruckert C."/>
        </authorList>
    </citation>
    <scope>NUCLEOTIDE SEQUENCE</scope>
    <source>
        <strain evidence="7">CGMCC 4.7110</strain>
    </source>
</reference>